<dbReference type="PANTHER" id="PTHR21666:SF289">
    <property type="entry name" value="L-ALA--D-GLU ENDOPEPTIDASE"/>
    <property type="match status" value="1"/>
</dbReference>
<sequence>MRRRGNSNLIFFGIVFLLLVAAIAFLFTSKTFEREAPSIAISDQIYWNLTSPLPIKITDEGGVKSVKISLVDEKGSINLLTQKFEAPSEIVDLNLTFPKTGFGAQKDIYNIVIEATDTSKWGFFFGNTQKKEVKIIVDNKKPDVNILNHSYAITKGGSATVVFKATDEMLKEVYIETNYGKKFIPSKFVKEGYYASLVAWPAQQGSFSADVVALDAAGNITKSKIRFFYQDKKYRVSKIKLDGQSRFLNEKIPELAQQYAKNHDAMTILEKMRFVNENLRTINEKLIAQIAAKVEIDAAENFKINKFYPLKNSKAVASFGDHRYYTFENKEVSESWHMGIDLASTQKANIVASNDGIVEFAAENGIYGRNLLIDHGFGLFSLYGHCSSINVKAGDSVKAGDVIANTGVSGLAMGDHLHFGMLVQGIEVRPEEWMDNGWMKDNVTGVLSAAKKMVE</sequence>
<proteinExistence type="predicted"/>
<feature type="domain" description="M23ase beta-sheet core" evidence="2">
    <location>
        <begin position="337"/>
        <end position="430"/>
    </location>
</feature>
<dbReference type="EMBL" id="CP012543">
    <property type="protein sequence ID" value="QCD47572.1"/>
    <property type="molecule type" value="Genomic_DNA"/>
</dbReference>
<dbReference type="InterPro" id="IPR011055">
    <property type="entry name" value="Dup_hybrid_motif"/>
</dbReference>
<protein>
    <submittedName>
        <fullName evidence="3">Zinc metallopeptidase, M23 family</fullName>
    </submittedName>
</protein>
<dbReference type="SUPFAM" id="SSF51261">
    <property type="entry name" value="Duplicated hybrid motif"/>
    <property type="match status" value="1"/>
</dbReference>
<evidence type="ECO:0000259" key="2">
    <source>
        <dbReference type="Pfam" id="PF01551"/>
    </source>
</evidence>
<gene>
    <name evidence="3" type="ORF">CRECT_1966</name>
</gene>
<reference evidence="3 4" key="1">
    <citation type="submission" date="2016-07" db="EMBL/GenBank/DDBJ databases">
        <title>Comparative genomics of the Campylobacter concisus group.</title>
        <authorList>
            <person name="Miller W.G."/>
            <person name="Yee E."/>
            <person name="Chapman M.H."/>
            <person name="Huynh S."/>
            <person name="Bono J.L."/>
            <person name="On S.L.W."/>
            <person name="StLeger J."/>
            <person name="Foster G."/>
            <person name="Parker C.T."/>
        </authorList>
    </citation>
    <scope>NUCLEOTIDE SEQUENCE [LARGE SCALE GENOMIC DNA]</scope>
    <source>
        <strain evidence="3 4">ATCC 33238</strain>
    </source>
</reference>
<evidence type="ECO:0000313" key="4">
    <source>
        <dbReference type="Proteomes" id="UP000502377"/>
    </source>
</evidence>
<name>A0A6G5QPT2_CAMRE</name>
<accession>A0A6G5QPT2</accession>
<dbReference type="RefSeq" id="WP_002943892.1">
    <property type="nucleotide sequence ID" value="NZ_CP012543.1"/>
</dbReference>
<keyword evidence="1" id="KW-0732">Signal</keyword>
<dbReference type="AlphaFoldDB" id="A0A6G5QPT2"/>
<dbReference type="InterPro" id="IPR016047">
    <property type="entry name" value="M23ase_b-sheet_dom"/>
</dbReference>
<dbReference type="KEGG" id="crx:CRECT_1966"/>
<dbReference type="InterPro" id="IPR050570">
    <property type="entry name" value="Cell_wall_metabolism_enzyme"/>
</dbReference>
<dbReference type="PANTHER" id="PTHR21666">
    <property type="entry name" value="PEPTIDASE-RELATED"/>
    <property type="match status" value="1"/>
</dbReference>
<dbReference type="Proteomes" id="UP000502377">
    <property type="component" value="Chromosome"/>
</dbReference>
<evidence type="ECO:0000313" key="3">
    <source>
        <dbReference type="EMBL" id="QCD47572.1"/>
    </source>
</evidence>
<dbReference type="GO" id="GO:0004222">
    <property type="term" value="F:metalloendopeptidase activity"/>
    <property type="evidence" value="ECO:0007669"/>
    <property type="project" value="TreeGrafter"/>
</dbReference>
<dbReference type="Gene3D" id="2.70.70.10">
    <property type="entry name" value="Glucose Permease (Domain IIA)"/>
    <property type="match status" value="1"/>
</dbReference>
<dbReference type="CDD" id="cd12797">
    <property type="entry name" value="M23_peptidase"/>
    <property type="match status" value="1"/>
</dbReference>
<organism evidence="3 4">
    <name type="scientific">Campylobacter rectus</name>
    <name type="common">Wolinella recta</name>
    <dbReference type="NCBI Taxonomy" id="203"/>
    <lineage>
        <taxon>Bacteria</taxon>
        <taxon>Pseudomonadati</taxon>
        <taxon>Campylobacterota</taxon>
        <taxon>Epsilonproteobacteria</taxon>
        <taxon>Campylobacterales</taxon>
        <taxon>Campylobacteraceae</taxon>
        <taxon>Campylobacter</taxon>
    </lineage>
</organism>
<evidence type="ECO:0000256" key="1">
    <source>
        <dbReference type="ARBA" id="ARBA00022729"/>
    </source>
</evidence>
<dbReference type="Pfam" id="PF01551">
    <property type="entry name" value="Peptidase_M23"/>
    <property type="match status" value="1"/>
</dbReference>